<feature type="transmembrane region" description="Helical" evidence="2">
    <location>
        <begin position="405"/>
        <end position="425"/>
    </location>
</feature>
<dbReference type="EMBL" id="CAJNDS010001336">
    <property type="protein sequence ID" value="CAE7255923.1"/>
    <property type="molecule type" value="Genomic_DNA"/>
</dbReference>
<name>A0A812LZW7_9DINO</name>
<accession>A0A812LZW7</accession>
<sequence length="577" mass="64571">MASDNDSERGERRHTERAISLHESVSPDRWCVNWADLKYLKQEVRQAIKNGEITPPDDGSDDFLGTAENYGPSIYTVTDQHIKPITQRAGKMSWALMRHPEGLDCDVFISHAWQEGIFEFLSKVLHSRPRHARHAWCCMLANPQHLDIAAMLQSPRHSPFAVALEASTTVLVVPNRLCSVYTRLWCAYEAYLAQEQGKIILIARASNWRRVCNAMWYMALAAFVGSALAVLLDFQGWTRYVNLGVTCVAAIAGVGSMVTAKNTLRVALNFIGEVMCWYLVVEWDTVGGLYSRHPSPFLDYVAAVTQRAWIVCLAATFFLLEVDRINSEVTGWEAQQLARGYTGSIVHATCSRPEDDEAIRREIGGTVEAVDYAIQVLMSAGMSTPTLREVAARGVCIHQAANPAIALPMLLLGPFLMLTFVTLIFDSIYLRDSNPEWFARLLPLRATTVLQRVIMLLKIRCSPRDERCYIYLVIQKCATVYLAFITPAMVKCQLNGYLSYDSTSTWFLIPPIAYSTMLAFVMLGFRRTANLPCGLYLLQMFLARGFRTLFMTTTGCGAPPNEDSESDSESEIGTDTS</sequence>
<keyword evidence="2" id="KW-1133">Transmembrane helix</keyword>
<feature type="transmembrane region" description="Helical" evidence="2">
    <location>
        <begin position="240"/>
        <end position="258"/>
    </location>
</feature>
<keyword evidence="2" id="KW-0812">Transmembrane</keyword>
<evidence type="ECO:0000313" key="3">
    <source>
        <dbReference type="EMBL" id="CAE7255923.1"/>
    </source>
</evidence>
<organism evidence="3 4">
    <name type="scientific">Symbiodinium natans</name>
    <dbReference type="NCBI Taxonomy" id="878477"/>
    <lineage>
        <taxon>Eukaryota</taxon>
        <taxon>Sar</taxon>
        <taxon>Alveolata</taxon>
        <taxon>Dinophyceae</taxon>
        <taxon>Suessiales</taxon>
        <taxon>Symbiodiniaceae</taxon>
        <taxon>Symbiodinium</taxon>
    </lineage>
</organism>
<evidence type="ECO:0008006" key="5">
    <source>
        <dbReference type="Google" id="ProtNLM"/>
    </source>
</evidence>
<feature type="compositionally biased region" description="Acidic residues" evidence="1">
    <location>
        <begin position="562"/>
        <end position="577"/>
    </location>
</feature>
<feature type="transmembrane region" description="Helical" evidence="2">
    <location>
        <begin position="263"/>
        <end position="280"/>
    </location>
</feature>
<feature type="transmembrane region" description="Helical" evidence="2">
    <location>
        <begin position="214"/>
        <end position="234"/>
    </location>
</feature>
<comment type="caution">
    <text evidence="3">The sequence shown here is derived from an EMBL/GenBank/DDBJ whole genome shotgun (WGS) entry which is preliminary data.</text>
</comment>
<dbReference type="Proteomes" id="UP000604046">
    <property type="component" value="Unassembled WGS sequence"/>
</dbReference>
<evidence type="ECO:0000256" key="2">
    <source>
        <dbReference type="SAM" id="Phobius"/>
    </source>
</evidence>
<protein>
    <recommendedName>
        <fullName evidence="5">Transmembrane protein</fullName>
    </recommendedName>
</protein>
<keyword evidence="2" id="KW-0472">Membrane</keyword>
<proteinExistence type="predicted"/>
<evidence type="ECO:0000313" key="4">
    <source>
        <dbReference type="Proteomes" id="UP000604046"/>
    </source>
</evidence>
<keyword evidence="4" id="KW-1185">Reference proteome</keyword>
<dbReference type="AlphaFoldDB" id="A0A812LZW7"/>
<feature type="transmembrane region" description="Helical" evidence="2">
    <location>
        <begin position="469"/>
        <end position="490"/>
    </location>
</feature>
<feature type="region of interest" description="Disordered" evidence="1">
    <location>
        <begin position="557"/>
        <end position="577"/>
    </location>
</feature>
<reference evidence="3" key="1">
    <citation type="submission" date="2021-02" db="EMBL/GenBank/DDBJ databases">
        <authorList>
            <person name="Dougan E. K."/>
            <person name="Rhodes N."/>
            <person name="Thang M."/>
            <person name="Chan C."/>
        </authorList>
    </citation>
    <scope>NUCLEOTIDE SEQUENCE</scope>
</reference>
<feature type="transmembrane region" description="Helical" evidence="2">
    <location>
        <begin position="505"/>
        <end position="525"/>
    </location>
</feature>
<dbReference type="OrthoDB" id="417960at2759"/>
<evidence type="ECO:0000256" key="1">
    <source>
        <dbReference type="SAM" id="MobiDB-lite"/>
    </source>
</evidence>
<gene>
    <name evidence="3" type="ORF">SNAT2548_LOCUS13080</name>
</gene>